<accession>A0ABD6X7S3</accession>
<proteinExistence type="predicted"/>
<protein>
    <recommendedName>
        <fullName evidence="3">PAS domain-containing protein</fullName>
    </recommendedName>
</protein>
<dbReference type="AlphaFoldDB" id="A0ABD6X7S3"/>
<gene>
    <name evidence="1" type="ORF">CTM90_01890</name>
</gene>
<dbReference type="Proteomes" id="UP000241404">
    <property type="component" value="Unassembled WGS sequence"/>
</dbReference>
<name>A0ABD6X7S3_PHODM</name>
<comment type="caution">
    <text evidence="1">The sequence shown here is derived from an EMBL/GenBank/DDBJ whole genome shotgun (WGS) entry which is preliminary data.</text>
</comment>
<organism evidence="1 2">
    <name type="scientific">Photobacterium damselae</name>
    <dbReference type="NCBI Taxonomy" id="38293"/>
    <lineage>
        <taxon>Bacteria</taxon>
        <taxon>Pseudomonadati</taxon>
        <taxon>Pseudomonadota</taxon>
        <taxon>Gammaproteobacteria</taxon>
        <taxon>Vibrionales</taxon>
        <taxon>Vibrionaceae</taxon>
        <taxon>Photobacterium</taxon>
    </lineage>
</organism>
<dbReference type="RefSeq" id="WP_065171237.1">
    <property type="nucleotide sequence ID" value="NZ_LZFH01000012.1"/>
</dbReference>
<evidence type="ECO:0008006" key="3">
    <source>
        <dbReference type="Google" id="ProtNLM"/>
    </source>
</evidence>
<dbReference type="EMBL" id="PYMM01000001">
    <property type="protein sequence ID" value="PSU18755.1"/>
    <property type="molecule type" value="Genomic_DNA"/>
</dbReference>
<evidence type="ECO:0000313" key="2">
    <source>
        <dbReference type="Proteomes" id="UP000241404"/>
    </source>
</evidence>
<sequence>MKKSELYNFIDKYSGVALLVDEHSVVIYHNNNIFNYQWYDDPIVGCNISNLFLNNSKNIGPLAYAQALNCLEKDRICWLTQEAIFNTEYYENVLYTTIRIIVKVESKEYLLLLIDEASE</sequence>
<reference evidence="1 2" key="1">
    <citation type="submission" date="2018-03" db="EMBL/GenBank/DDBJ databases">
        <title>Whole genome sequencing of Histamine producing bacteria.</title>
        <authorList>
            <person name="Butler K."/>
        </authorList>
    </citation>
    <scope>NUCLEOTIDE SEQUENCE [LARGE SCALE GENOMIC DNA]</scope>
    <source>
        <strain evidence="1 2">BT-6</strain>
    </source>
</reference>
<evidence type="ECO:0000313" key="1">
    <source>
        <dbReference type="EMBL" id="PSU18755.1"/>
    </source>
</evidence>